<accession>A0A1T4SNX8</accession>
<dbReference type="OrthoDB" id="666574at2"/>
<keyword evidence="3" id="KW-1185">Reference proteome</keyword>
<evidence type="ECO:0008006" key="4">
    <source>
        <dbReference type="Google" id="ProtNLM"/>
    </source>
</evidence>
<sequence length="149" mass="17020">MKRIVLFLFMACPFSLFAQEKRDAPFKGAKRIIVNYNISGDSLYTFLAKSLLNEGYVIKAKDRELGTVTTEPKHIKFIDYRINVRVDGSEVVFTGSANSGMGLNMGGFTHDSQWMDVEYRSKADLRRNAFDDIVRFVESTQPVKIEYSK</sequence>
<organism evidence="2 3">
    <name type="scientific">Chitinophaga eiseniae</name>
    <dbReference type="NCBI Taxonomy" id="634771"/>
    <lineage>
        <taxon>Bacteria</taxon>
        <taxon>Pseudomonadati</taxon>
        <taxon>Bacteroidota</taxon>
        <taxon>Chitinophagia</taxon>
        <taxon>Chitinophagales</taxon>
        <taxon>Chitinophagaceae</taxon>
        <taxon>Chitinophaga</taxon>
    </lineage>
</organism>
<evidence type="ECO:0000313" key="3">
    <source>
        <dbReference type="Proteomes" id="UP000190367"/>
    </source>
</evidence>
<dbReference type="AlphaFoldDB" id="A0A1T4SNX8"/>
<dbReference type="Proteomes" id="UP000190367">
    <property type="component" value="Unassembled WGS sequence"/>
</dbReference>
<evidence type="ECO:0000313" key="2">
    <source>
        <dbReference type="EMBL" id="SKA29970.1"/>
    </source>
</evidence>
<dbReference type="STRING" id="634771.SAMN04488128_103196"/>
<proteinExistence type="predicted"/>
<protein>
    <recommendedName>
        <fullName evidence="4">PLD phosphodiesterase domain-containing protein</fullName>
    </recommendedName>
</protein>
<evidence type="ECO:0000256" key="1">
    <source>
        <dbReference type="SAM" id="SignalP"/>
    </source>
</evidence>
<gene>
    <name evidence="2" type="ORF">SAMN04488128_103196</name>
</gene>
<name>A0A1T4SNX8_9BACT</name>
<reference evidence="3" key="1">
    <citation type="submission" date="2017-02" db="EMBL/GenBank/DDBJ databases">
        <authorList>
            <person name="Varghese N."/>
            <person name="Submissions S."/>
        </authorList>
    </citation>
    <scope>NUCLEOTIDE SEQUENCE [LARGE SCALE GENOMIC DNA]</scope>
    <source>
        <strain evidence="3">DSM 22224</strain>
    </source>
</reference>
<feature type="signal peptide" evidence="1">
    <location>
        <begin position="1"/>
        <end position="18"/>
    </location>
</feature>
<dbReference type="EMBL" id="FUWZ01000003">
    <property type="protein sequence ID" value="SKA29970.1"/>
    <property type="molecule type" value="Genomic_DNA"/>
</dbReference>
<feature type="chain" id="PRO_5012752560" description="PLD phosphodiesterase domain-containing protein" evidence="1">
    <location>
        <begin position="19"/>
        <end position="149"/>
    </location>
</feature>
<dbReference type="RefSeq" id="WP_078670568.1">
    <property type="nucleotide sequence ID" value="NZ_FUWZ01000003.1"/>
</dbReference>
<keyword evidence="1" id="KW-0732">Signal</keyword>